<sequence length="52" mass="5848">MAPDQVGDLLANYGWVECEQVGAAEYQARYLEPAGRELPVFGLERFVYAEKP</sequence>
<gene>
    <name evidence="1" type="ORF">ACFO60_04480</name>
</gene>
<accession>A0ABV9CBK2</accession>
<proteinExistence type="predicted"/>
<reference evidence="2" key="1">
    <citation type="journal article" date="2019" name="Int. J. Syst. Evol. Microbiol.">
        <title>The Global Catalogue of Microorganisms (GCM) 10K type strain sequencing project: providing services to taxonomists for standard genome sequencing and annotation.</title>
        <authorList>
            <consortium name="The Broad Institute Genomics Platform"/>
            <consortium name="The Broad Institute Genome Sequencing Center for Infectious Disease"/>
            <person name="Wu L."/>
            <person name="Ma J."/>
        </authorList>
    </citation>
    <scope>NUCLEOTIDE SEQUENCE [LARGE SCALE GENOMIC DNA]</scope>
    <source>
        <strain evidence="2">CGMCC 4.7132</strain>
    </source>
</reference>
<evidence type="ECO:0008006" key="3">
    <source>
        <dbReference type="Google" id="ProtNLM"/>
    </source>
</evidence>
<organism evidence="1 2">
    <name type="scientific">Sphaerisporangium dianthi</name>
    <dbReference type="NCBI Taxonomy" id="1436120"/>
    <lineage>
        <taxon>Bacteria</taxon>
        <taxon>Bacillati</taxon>
        <taxon>Actinomycetota</taxon>
        <taxon>Actinomycetes</taxon>
        <taxon>Streptosporangiales</taxon>
        <taxon>Streptosporangiaceae</taxon>
        <taxon>Sphaerisporangium</taxon>
    </lineage>
</organism>
<keyword evidence="2" id="KW-1185">Reference proteome</keyword>
<dbReference type="EMBL" id="JBHSFP010000002">
    <property type="protein sequence ID" value="MFC4530012.1"/>
    <property type="molecule type" value="Genomic_DNA"/>
</dbReference>
<dbReference type="RefSeq" id="WP_380837246.1">
    <property type="nucleotide sequence ID" value="NZ_JBHSFP010000002.1"/>
</dbReference>
<dbReference type="Proteomes" id="UP001596004">
    <property type="component" value="Unassembled WGS sequence"/>
</dbReference>
<name>A0ABV9CBK2_9ACTN</name>
<evidence type="ECO:0000313" key="2">
    <source>
        <dbReference type="Proteomes" id="UP001596004"/>
    </source>
</evidence>
<protein>
    <recommendedName>
        <fullName evidence="3">SAM-dependent methyltransferase</fullName>
    </recommendedName>
</protein>
<comment type="caution">
    <text evidence="1">The sequence shown here is derived from an EMBL/GenBank/DDBJ whole genome shotgun (WGS) entry which is preliminary data.</text>
</comment>
<evidence type="ECO:0000313" key="1">
    <source>
        <dbReference type="EMBL" id="MFC4530012.1"/>
    </source>
</evidence>